<sequence length="183" mass="18906">MLLIGHPVLDQTDLATPPAIGHMGLTLGETVRRPHADLAAHFPGRRLTPGEVRLHQSALRKIVPRCQLVLGTEEEFAELAEAGPLVLLTDMSAAGPKVVMTRGSLGAVVAENGRLRSYTAVIPPSVVDTTGAGDAFAAGFLLSTTAGGDTDDAMTSAATLAAHMVGHLGGWACDCREPGGVPR</sequence>
<comment type="similarity">
    <text evidence="1">Belongs to the carbohydrate kinase PfkB family.</text>
</comment>
<dbReference type="InterPro" id="IPR011611">
    <property type="entry name" value="PfkB_dom"/>
</dbReference>
<keyword evidence="3" id="KW-0418">Kinase</keyword>
<dbReference type="EMBL" id="LGUS01000116">
    <property type="protein sequence ID" value="KOG37032.1"/>
    <property type="molecule type" value="Genomic_DNA"/>
</dbReference>
<dbReference type="InterPro" id="IPR029056">
    <property type="entry name" value="Ribokinase-like"/>
</dbReference>
<name>A0A0L8LFY1_9ACTN</name>
<keyword evidence="6" id="KW-1185">Reference proteome</keyword>
<dbReference type="SUPFAM" id="SSF53613">
    <property type="entry name" value="Ribokinase-like"/>
    <property type="match status" value="1"/>
</dbReference>
<dbReference type="PATRIC" id="fig|67356.5.peg.2460"/>
<evidence type="ECO:0000313" key="5">
    <source>
        <dbReference type="EMBL" id="KOG37032.1"/>
    </source>
</evidence>
<dbReference type="PANTHER" id="PTHR43320">
    <property type="entry name" value="SUGAR KINASE"/>
    <property type="match status" value="1"/>
</dbReference>
<dbReference type="PANTHER" id="PTHR43320:SF3">
    <property type="entry name" value="CARBOHYDRATE KINASE PFKB DOMAIN-CONTAINING PROTEIN"/>
    <property type="match status" value="1"/>
</dbReference>
<dbReference type="RefSeq" id="WP_030038146.1">
    <property type="nucleotide sequence ID" value="NZ_KL575586.1"/>
</dbReference>
<comment type="caution">
    <text evidence="5">The sequence shown here is derived from an EMBL/GenBank/DDBJ whole genome shotgun (WGS) entry which is preliminary data.</text>
</comment>
<dbReference type="Proteomes" id="UP000037251">
    <property type="component" value="Unassembled WGS sequence"/>
</dbReference>
<dbReference type="GO" id="GO:0016301">
    <property type="term" value="F:kinase activity"/>
    <property type="evidence" value="ECO:0007669"/>
    <property type="project" value="UniProtKB-KW"/>
</dbReference>
<dbReference type="AlphaFoldDB" id="A0A0L8LFY1"/>
<dbReference type="InterPro" id="IPR002173">
    <property type="entry name" value="Carboh/pur_kinase_PfkB_CS"/>
</dbReference>
<proteinExistence type="inferred from homology"/>
<protein>
    <recommendedName>
        <fullName evidence="4">Carbohydrate kinase PfkB domain-containing protein</fullName>
    </recommendedName>
</protein>
<accession>A0A0L8LFY1</accession>
<gene>
    <name evidence="5" type="ORF">ADK37_11385</name>
</gene>
<evidence type="ECO:0000256" key="1">
    <source>
        <dbReference type="ARBA" id="ARBA00010688"/>
    </source>
</evidence>
<evidence type="ECO:0000256" key="3">
    <source>
        <dbReference type="ARBA" id="ARBA00022777"/>
    </source>
</evidence>
<reference evidence="6" key="1">
    <citation type="submission" date="2015-07" db="EMBL/GenBank/DDBJ databases">
        <authorList>
            <person name="Ju K.-S."/>
            <person name="Doroghazi J.R."/>
            <person name="Metcalf W.W."/>
        </authorList>
    </citation>
    <scope>NUCLEOTIDE SEQUENCE [LARGE SCALE GENOMIC DNA]</scope>
    <source>
        <strain evidence="6">NRRL 2290</strain>
    </source>
</reference>
<keyword evidence="2" id="KW-0808">Transferase</keyword>
<evidence type="ECO:0000313" key="6">
    <source>
        <dbReference type="Proteomes" id="UP000037251"/>
    </source>
</evidence>
<feature type="domain" description="Carbohydrate kinase PfkB" evidence="4">
    <location>
        <begin position="56"/>
        <end position="170"/>
    </location>
</feature>
<dbReference type="InterPro" id="IPR052700">
    <property type="entry name" value="Carb_kinase_PfkB-like"/>
</dbReference>
<dbReference type="Pfam" id="PF00294">
    <property type="entry name" value="PfkB"/>
    <property type="match status" value="1"/>
</dbReference>
<evidence type="ECO:0000256" key="2">
    <source>
        <dbReference type="ARBA" id="ARBA00022679"/>
    </source>
</evidence>
<dbReference type="Gene3D" id="3.40.1190.20">
    <property type="match status" value="1"/>
</dbReference>
<evidence type="ECO:0000259" key="4">
    <source>
        <dbReference type="Pfam" id="PF00294"/>
    </source>
</evidence>
<organism evidence="5 6">
    <name type="scientific">Streptomyces resistomycificus</name>
    <dbReference type="NCBI Taxonomy" id="67356"/>
    <lineage>
        <taxon>Bacteria</taxon>
        <taxon>Bacillati</taxon>
        <taxon>Actinomycetota</taxon>
        <taxon>Actinomycetes</taxon>
        <taxon>Kitasatosporales</taxon>
        <taxon>Streptomycetaceae</taxon>
        <taxon>Streptomyces</taxon>
        <taxon>Streptomyces aurantiacus group</taxon>
    </lineage>
</organism>
<dbReference type="PROSITE" id="PS00584">
    <property type="entry name" value="PFKB_KINASES_2"/>
    <property type="match status" value="1"/>
</dbReference>
<dbReference type="STRING" id="67356.AQJ84_23105"/>